<evidence type="ECO:0000313" key="3">
    <source>
        <dbReference type="Proteomes" id="UP000604083"/>
    </source>
</evidence>
<dbReference type="RefSeq" id="WP_200391982.1">
    <property type="nucleotide sequence ID" value="NZ_JAENIO010000026.1"/>
</dbReference>
<evidence type="ECO:0000313" key="2">
    <source>
        <dbReference type="EMBL" id="MBK1834546.1"/>
    </source>
</evidence>
<name>A0A934RU54_9BACT</name>
<comment type="caution">
    <text evidence="2">The sequence shown here is derived from an EMBL/GenBank/DDBJ whole genome shotgun (WGS) entry which is preliminary data.</text>
</comment>
<dbReference type="AlphaFoldDB" id="A0A934RU54"/>
<accession>A0A934RU54</accession>
<sequence length="177" mass="19221">MKTQDLPNTQETHRESEIEAGTPLPHDTSDFQPKHIPQPHEDEDESGSPVFAQAKETAKERGKELAEKTGHRLKSHADGYLSKASAQVRNLQRAVDGADGRLNEQQPESLKKGTSHLSGGLDRVAGYLESKDSQEVLADMRQVVREHPVAVIGGLLAAGFVTGRLLRVGQSNSEQAA</sequence>
<protein>
    <submittedName>
        <fullName evidence="2">Uncharacterized protein</fullName>
    </submittedName>
</protein>
<evidence type="ECO:0000256" key="1">
    <source>
        <dbReference type="SAM" id="MobiDB-lite"/>
    </source>
</evidence>
<dbReference type="EMBL" id="JAENIO010000026">
    <property type="protein sequence ID" value="MBK1834546.1"/>
    <property type="molecule type" value="Genomic_DNA"/>
</dbReference>
<dbReference type="Proteomes" id="UP000604083">
    <property type="component" value="Unassembled WGS sequence"/>
</dbReference>
<organism evidence="2 3">
    <name type="scientific">Roseibacillus ishigakijimensis</name>
    <dbReference type="NCBI Taxonomy" id="454146"/>
    <lineage>
        <taxon>Bacteria</taxon>
        <taxon>Pseudomonadati</taxon>
        <taxon>Verrucomicrobiota</taxon>
        <taxon>Verrucomicrobiia</taxon>
        <taxon>Verrucomicrobiales</taxon>
        <taxon>Verrucomicrobiaceae</taxon>
        <taxon>Roseibacillus</taxon>
    </lineage>
</organism>
<keyword evidence="3" id="KW-1185">Reference proteome</keyword>
<reference evidence="2" key="1">
    <citation type="submission" date="2021-01" db="EMBL/GenBank/DDBJ databases">
        <title>Modified the classification status of verrucomicrobia.</title>
        <authorList>
            <person name="Feng X."/>
        </authorList>
    </citation>
    <scope>NUCLEOTIDE SEQUENCE</scope>
    <source>
        <strain evidence="2">KCTC 12986</strain>
    </source>
</reference>
<feature type="region of interest" description="Disordered" evidence="1">
    <location>
        <begin position="1"/>
        <end position="118"/>
    </location>
</feature>
<proteinExistence type="predicted"/>
<feature type="compositionally biased region" description="Basic and acidic residues" evidence="1">
    <location>
        <begin position="56"/>
        <end position="70"/>
    </location>
</feature>
<feature type="compositionally biased region" description="Polar residues" evidence="1">
    <location>
        <begin position="1"/>
        <end position="10"/>
    </location>
</feature>
<gene>
    <name evidence="2" type="ORF">JIN78_10785</name>
</gene>